<sequence length="340" mass="37752">MKGRTSVLSDETIAAHVQESDVKNPLSSERPELSRNIFSSFVEIYVNEGTPYPSRKSHLTQGVTVHTRHVRSITPTIPIDESHSASSDSSSLNESKFKSFFAASSRRLFRSSEHSKLVKAAEKLERGHCPEQGRVPKHEILEVASLIAMGTQISEHSEIPPRDQEACQLAQDRAVYAQVALNHASPPQPFPVPLIKTDKIVAAQALMTFNEHLPSTSRRQTTIHSSIAFLDIPYRALLCWHLLDLYDHDETLPRTWLIRGWMTKPSYPPTSASPPSAHRPIVMHRHRRPPILTMHSLIGAIPLAALCASTTKPLLRTSTDSRGGLLTCSLLALLCNLPNI</sequence>
<comment type="caution">
    <text evidence="1">The sequence shown here is derived from an EMBL/GenBank/DDBJ whole genome shotgun (WGS) entry which is preliminary data.</text>
</comment>
<keyword evidence="2" id="KW-1185">Reference proteome</keyword>
<organism evidence="1 2">
    <name type="scientific">Ephemerocybe angulata</name>
    <dbReference type="NCBI Taxonomy" id="980116"/>
    <lineage>
        <taxon>Eukaryota</taxon>
        <taxon>Fungi</taxon>
        <taxon>Dikarya</taxon>
        <taxon>Basidiomycota</taxon>
        <taxon>Agaricomycotina</taxon>
        <taxon>Agaricomycetes</taxon>
        <taxon>Agaricomycetidae</taxon>
        <taxon>Agaricales</taxon>
        <taxon>Agaricineae</taxon>
        <taxon>Psathyrellaceae</taxon>
        <taxon>Ephemerocybe</taxon>
    </lineage>
</organism>
<dbReference type="EMBL" id="JACGCI010000023">
    <property type="protein sequence ID" value="KAF6757060.1"/>
    <property type="molecule type" value="Genomic_DNA"/>
</dbReference>
<reference evidence="1 2" key="1">
    <citation type="submission" date="2020-07" db="EMBL/GenBank/DDBJ databases">
        <title>Comparative genomics of pyrophilous fungi reveals a link between fire events and developmental genes.</title>
        <authorList>
            <consortium name="DOE Joint Genome Institute"/>
            <person name="Steindorff A.S."/>
            <person name="Carver A."/>
            <person name="Calhoun S."/>
            <person name="Stillman K."/>
            <person name="Liu H."/>
            <person name="Lipzen A."/>
            <person name="Pangilinan J."/>
            <person name="Labutti K."/>
            <person name="Bruns T.D."/>
            <person name="Grigoriev I.V."/>
        </authorList>
    </citation>
    <scope>NUCLEOTIDE SEQUENCE [LARGE SCALE GENOMIC DNA]</scope>
    <source>
        <strain evidence="1 2">CBS 144469</strain>
    </source>
</reference>
<dbReference type="Proteomes" id="UP000521943">
    <property type="component" value="Unassembled WGS sequence"/>
</dbReference>
<protein>
    <submittedName>
        <fullName evidence="1">Uncharacterized protein</fullName>
    </submittedName>
</protein>
<evidence type="ECO:0000313" key="2">
    <source>
        <dbReference type="Proteomes" id="UP000521943"/>
    </source>
</evidence>
<name>A0A8H6I1I8_9AGAR</name>
<evidence type="ECO:0000313" key="1">
    <source>
        <dbReference type="EMBL" id="KAF6757060.1"/>
    </source>
</evidence>
<gene>
    <name evidence="1" type="ORF">DFP72DRAFT_247102</name>
</gene>
<accession>A0A8H6I1I8</accession>
<dbReference type="AlphaFoldDB" id="A0A8H6I1I8"/>
<proteinExistence type="predicted"/>